<evidence type="ECO:0000256" key="1">
    <source>
        <dbReference type="SAM" id="MobiDB-lite"/>
    </source>
</evidence>
<accession>A0A8S4QXD3</accession>
<feature type="region of interest" description="Disordered" evidence="1">
    <location>
        <begin position="107"/>
        <end position="127"/>
    </location>
</feature>
<dbReference type="Proteomes" id="UP000838756">
    <property type="component" value="Unassembled WGS sequence"/>
</dbReference>
<keyword evidence="3" id="KW-1185">Reference proteome</keyword>
<dbReference type="EMBL" id="CAKXAJ010020550">
    <property type="protein sequence ID" value="CAH2223198.1"/>
    <property type="molecule type" value="Genomic_DNA"/>
</dbReference>
<gene>
    <name evidence="2" type="primary">jg4581</name>
    <name evidence="2" type="ORF">PAEG_LOCUS6803</name>
</gene>
<evidence type="ECO:0000313" key="2">
    <source>
        <dbReference type="EMBL" id="CAH2223198.1"/>
    </source>
</evidence>
<name>A0A8S4QXD3_9NEOP</name>
<sequence>PQPNKARGVRPASRGAGAANNASPFTTQLDPGYNKLITTVAGLDPRGPTAVSLHLFSVRRIPNICIGCRRSRCLTLAIRAESAAATCGALLASASRNAAGAASRGSAVVVSASRRSEPPTDGRLPRQTTRDRYQLARTGSYFIDTSRASESCPRTGQLYCLGTTPTVNTSGIEHLEIHSVKNNNKYLVQLMIRVDERTPSEMEAMSKLKQSTVQCLAAAKEPEQTTRLETLQSTLKRAKNKETIRRALGRCEMARAPRAHCEFRR</sequence>
<protein>
    <submittedName>
        <fullName evidence="2">Jg4581 protein</fullName>
    </submittedName>
</protein>
<comment type="caution">
    <text evidence="2">The sequence shown here is derived from an EMBL/GenBank/DDBJ whole genome shotgun (WGS) entry which is preliminary data.</text>
</comment>
<organism evidence="2 3">
    <name type="scientific">Pararge aegeria aegeria</name>
    <dbReference type="NCBI Taxonomy" id="348720"/>
    <lineage>
        <taxon>Eukaryota</taxon>
        <taxon>Metazoa</taxon>
        <taxon>Ecdysozoa</taxon>
        <taxon>Arthropoda</taxon>
        <taxon>Hexapoda</taxon>
        <taxon>Insecta</taxon>
        <taxon>Pterygota</taxon>
        <taxon>Neoptera</taxon>
        <taxon>Endopterygota</taxon>
        <taxon>Lepidoptera</taxon>
        <taxon>Glossata</taxon>
        <taxon>Ditrysia</taxon>
        <taxon>Papilionoidea</taxon>
        <taxon>Nymphalidae</taxon>
        <taxon>Satyrinae</taxon>
        <taxon>Satyrini</taxon>
        <taxon>Parargina</taxon>
        <taxon>Pararge</taxon>
    </lineage>
</organism>
<feature type="compositionally biased region" description="Low complexity" evidence="1">
    <location>
        <begin position="10"/>
        <end position="24"/>
    </location>
</feature>
<feature type="region of interest" description="Disordered" evidence="1">
    <location>
        <begin position="1"/>
        <end position="26"/>
    </location>
</feature>
<dbReference type="AlphaFoldDB" id="A0A8S4QXD3"/>
<feature type="compositionally biased region" description="Basic and acidic residues" evidence="1">
    <location>
        <begin position="114"/>
        <end position="127"/>
    </location>
</feature>
<evidence type="ECO:0000313" key="3">
    <source>
        <dbReference type="Proteomes" id="UP000838756"/>
    </source>
</evidence>
<reference evidence="2" key="1">
    <citation type="submission" date="2022-03" db="EMBL/GenBank/DDBJ databases">
        <authorList>
            <person name="Lindestad O."/>
        </authorList>
    </citation>
    <scope>NUCLEOTIDE SEQUENCE</scope>
</reference>
<feature type="non-terminal residue" evidence="2">
    <location>
        <position position="1"/>
    </location>
</feature>
<proteinExistence type="predicted"/>